<dbReference type="InterPro" id="IPR035986">
    <property type="entry name" value="PKD_dom_sf"/>
</dbReference>
<dbReference type="AlphaFoldDB" id="A0A3E0TV96"/>
<comment type="caution">
    <text evidence="1">The sequence shown here is derived from an EMBL/GenBank/DDBJ whole genome shotgun (WGS) entry which is preliminary data.</text>
</comment>
<evidence type="ECO:0008006" key="3">
    <source>
        <dbReference type="Google" id="ProtNLM"/>
    </source>
</evidence>
<dbReference type="SUPFAM" id="SSF49299">
    <property type="entry name" value="PKD domain"/>
    <property type="match status" value="1"/>
</dbReference>
<name>A0A3E0TV96_9GAMM</name>
<reference evidence="1 2" key="1">
    <citation type="submission" date="2018-08" db="EMBL/GenBank/DDBJ databases">
        <title>Thalassotalea euphylliae genome.</title>
        <authorList>
            <person name="Summers S."/>
            <person name="Rice S.A."/>
            <person name="Freckelton M.L."/>
            <person name="Nedved B.T."/>
            <person name="Hadfield M.G."/>
        </authorList>
    </citation>
    <scope>NUCLEOTIDE SEQUENCE [LARGE SCALE GENOMIC DNA]</scope>
    <source>
        <strain evidence="1 2">H1</strain>
    </source>
</reference>
<accession>A0A3E0TV96</accession>
<dbReference type="InterPro" id="IPR013783">
    <property type="entry name" value="Ig-like_fold"/>
</dbReference>
<dbReference type="Proteomes" id="UP000256478">
    <property type="component" value="Unassembled WGS sequence"/>
</dbReference>
<dbReference type="EMBL" id="QUOU01000001">
    <property type="protein sequence ID" value="REL28389.1"/>
    <property type="molecule type" value="Genomic_DNA"/>
</dbReference>
<organism evidence="1 2">
    <name type="scientific">Thalassotalea euphylliae</name>
    <dbReference type="NCBI Taxonomy" id="1655234"/>
    <lineage>
        <taxon>Bacteria</taxon>
        <taxon>Pseudomonadati</taxon>
        <taxon>Pseudomonadota</taxon>
        <taxon>Gammaproteobacteria</taxon>
        <taxon>Alteromonadales</taxon>
        <taxon>Colwelliaceae</taxon>
        <taxon>Thalassotalea</taxon>
    </lineage>
</organism>
<dbReference type="RefSeq" id="WP_116009426.1">
    <property type="nucleotide sequence ID" value="NZ_QUOU01000001.1"/>
</dbReference>
<evidence type="ECO:0000313" key="2">
    <source>
        <dbReference type="Proteomes" id="UP000256478"/>
    </source>
</evidence>
<gene>
    <name evidence="1" type="ORF">DXX93_18680</name>
</gene>
<dbReference type="Gene3D" id="2.60.40.10">
    <property type="entry name" value="Immunoglobulins"/>
    <property type="match status" value="2"/>
</dbReference>
<sequence length="465" mass="51847">MNKFVFVIILSLLVTSCGGGSSDSSQSETTALIPKIELLNSDIIAGDRIQLSGAKSEGSGSLSYLWQLTSKPSDSQVSILNDTSQGIEFIADVSGEYELMLTVNANNRSQSTSLTVNVAVNEPPVINIEYSDRLTSIIAGETVSLNAQQSNDPEQHELSYLWQFLSQPESSNQSSTTNDYLDFNPLVRGDYSIQLSITDGYNTATLVLDYKAVETRSLLVPNANSNLSAKEQVEAVFGEGSLDLPETHDAEHFAITTDSDIGDHFSFTLHLEQDGDRAIPIEQTDRQRSEIKTYANSPEQLTCEQGEAMSVFWQFKTDDIGLSYSFSHLFQIKGEADHPLLTFTARRVSNENNALRILHSEQDTVLAEIDWDLVKQRWLDARIDFSCQNDGYLKVVIADTSNQQELVSLDISEIDMWQDIALDKLGFKFGLYRRVKLYADDELFREGLSSLIDKVYVGTIRIETH</sequence>
<dbReference type="OrthoDB" id="9806238at2"/>
<evidence type="ECO:0000313" key="1">
    <source>
        <dbReference type="EMBL" id="REL28389.1"/>
    </source>
</evidence>
<dbReference type="Pfam" id="PF22352">
    <property type="entry name" value="K319L-like_PKD"/>
    <property type="match status" value="2"/>
</dbReference>
<protein>
    <recommendedName>
        <fullName evidence="3">PKD domain-containing protein</fullName>
    </recommendedName>
</protein>
<dbReference type="PROSITE" id="PS51257">
    <property type="entry name" value="PROKAR_LIPOPROTEIN"/>
    <property type="match status" value="1"/>
</dbReference>
<proteinExistence type="predicted"/>